<dbReference type="SUPFAM" id="SSF55874">
    <property type="entry name" value="ATPase domain of HSP90 chaperone/DNA topoisomerase II/histidine kinase"/>
    <property type="match status" value="1"/>
</dbReference>
<evidence type="ECO:0000259" key="1">
    <source>
        <dbReference type="PROSITE" id="PS51192"/>
    </source>
</evidence>
<evidence type="ECO:0000313" key="4">
    <source>
        <dbReference type="Proteomes" id="UP001597542"/>
    </source>
</evidence>
<dbReference type="PROSITE" id="PS51192">
    <property type="entry name" value="HELICASE_ATP_BIND_1"/>
    <property type="match status" value="1"/>
</dbReference>
<dbReference type="SMART" id="SM00487">
    <property type="entry name" value="DEXDc"/>
    <property type="match status" value="1"/>
</dbReference>
<sequence length="1544" mass="171159">MVTEQSERVLKTYSIDQGLIREHANAELRITQGGYGDRQIYELVQNGADELREHPGGEISVVLTGMYLYCANEGAPITPQGADTILRMSSSHKRGGQIGRFGVGVKSVLSVSDSPEFYSSTGCFGFDKDWSAARIHALHPDVVDIPVLRMAKPIDRERAEASDPILAELLSWATTVVRLPLHTSAVLGLGRDLDAFPAEFLLFSPHVGTVTLENRIRAKVEKRQIFQRVDGDRRTIQKESASGASSTVDWRVFTRVHRPSERALLAAGELHDRPELDISWAVPARPGRDTRLGEFWAYFPTKYKTTLRGIVNAPWKTSEDRQNLYGGNAFNTELIEAVADLVVDSFPLLARPDDPAAYLDAAPARGREEPQWASDALVSAIWHGASRKPAVPDQKGELLKPSSVHLHPDALRPEWLEGWRTYAGSPADWAHHSVEHARPRRRASAELIYSTAEIPVASVREWLEALVVDGTPEASGTAIRIAAEMLRAGHALADQAVKAKIVLTESHGMVAPSLGNIFRRVSTDSLADTNSYVDERVVAQFGMVSALDELGIHEADAAGRFVSIVEAGFHGYDDLRWSEFWASARLAGAGLVVAQLKESVRDVDQTVLVRTMSGAFRAVADCLLPGPVVPGDGSRDAGIAVDVDFHAPDLKVLRDLGMREVPRDDVDPRSESWFEEYREYCWRQYVAKLPADAPRPQSKRLRVDGPAVAGPLHLLEELSDEGRAAFMSAAPRSGTPATWATRVPGSQAVNRDVLSPFVWMSRKHGRVWTGKGIRPVSASVGPRLRKYGELFPVADVSDDLSEVLRLASDIKKLQPRLWKTLLEEVDRSNDDEFPGKVYAVMFEIAAEFPDGEWMTRCRVGEKWTSDLPDDEIVVTASRTDYDILVAESVPALLVPDHGTAEAMIDGWGMRNAADVIEREIRYVAQGEPMLLVDEFPPLRQLAKDKIDGRRLVRCSELEQITHTPNGERSEQLRVVLNEKDVLVLNPADDLSALRAVDGRLKLGLGIEGCRSILERRRRQQEGEQLKKIRAATTLQEKALQLIGSEALKRKLPEGLLESDKIDTGRAPDEMRIAQLALDAHGEGLLRHHAKDIEARLPEAARSFRGDSSSRQLVNDLQLPESFAGIRAQQTREAVLFVEGPSQYPRLHEYQEKLAEKMFELLIRQDPGRGMLCLPTGAGKTRIAAEAVIRLIKATGLKGRPVLWIAQTDELCEQAVESWRFVWSKVGPGERLTISRLWSGNSAAAVRETAHLVVATDAKLLQCLEKPAYEWLRDAALVVVDEAHTSITPGYTQLFKALGITHAKTERPLVGLTATPFRGFNDAETKRLVDRYGGERLDQGVFEGDPYPELQELGVLAKVQHRELTGATMPLTDKELADTAPFSGYLPSTAEKRLGQDDERNRMLLTEIERLPKDWPVLVFATSVAHAKLMAARLTGKGVVARAIDSAMSMAERRRIIEEYRQRRIRVITNYGVLAQGFDAPATRVVVVARPTYSPNVYTQMIGRGLRGPKNGGEETCLILDVNDNITNYQKELAFTGLEHLWEKE</sequence>
<dbReference type="InterPro" id="IPR050742">
    <property type="entry name" value="Helicase_Restrict-Modif_Enz"/>
</dbReference>
<dbReference type="RefSeq" id="WP_344270395.1">
    <property type="nucleotide sequence ID" value="NZ_BAAAHV010000008.1"/>
</dbReference>
<dbReference type="Gene3D" id="3.40.50.300">
    <property type="entry name" value="P-loop containing nucleotide triphosphate hydrolases"/>
    <property type="match status" value="2"/>
</dbReference>
<dbReference type="InterPro" id="IPR014001">
    <property type="entry name" value="Helicase_ATP-bd"/>
</dbReference>
<dbReference type="Pfam" id="PF00271">
    <property type="entry name" value="Helicase_C"/>
    <property type="match status" value="1"/>
</dbReference>
<keyword evidence="3" id="KW-0378">Hydrolase</keyword>
<feature type="domain" description="Helicase C-terminal" evidence="2">
    <location>
        <begin position="1402"/>
        <end position="1544"/>
    </location>
</feature>
<keyword evidence="4" id="KW-1185">Reference proteome</keyword>
<feature type="domain" description="Helicase ATP-binding" evidence="1">
    <location>
        <begin position="1160"/>
        <end position="1333"/>
    </location>
</feature>
<dbReference type="InterPro" id="IPR036890">
    <property type="entry name" value="HATPase_C_sf"/>
</dbReference>
<gene>
    <name evidence="3" type="ORF">ACFSUT_12095</name>
</gene>
<evidence type="ECO:0000259" key="2">
    <source>
        <dbReference type="PROSITE" id="PS51194"/>
    </source>
</evidence>
<dbReference type="SUPFAM" id="SSF52540">
    <property type="entry name" value="P-loop containing nucleoside triphosphate hydrolases"/>
    <property type="match status" value="1"/>
</dbReference>
<dbReference type="InterPro" id="IPR001650">
    <property type="entry name" value="Helicase_C-like"/>
</dbReference>
<dbReference type="InterPro" id="IPR006935">
    <property type="entry name" value="Helicase/UvrB_N"/>
</dbReference>
<name>A0ABW5HWQ8_9PSEU</name>
<protein>
    <submittedName>
        <fullName evidence="3">DEAD/DEAH box helicase family protein</fullName>
    </submittedName>
</protein>
<keyword evidence="3" id="KW-0347">Helicase</keyword>
<dbReference type="PANTHER" id="PTHR47396">
    <property type="entry name" value="TYPE I RESTRICTION ENZYME ECOKI R PROTEIN"/>
    <property type="match status" value="1"/>
</dbReference>
<accession>A0ABW5HWQ8</accession>
<keyword evidence="3" id="KW-0547">Nucleotide-binding</keyword>
<comment type="caution">
    <text evidence="3">The sequence shown here is derived from an EMBL/GenBank/DDBJ whole genome shotgun (WGS) entry which is preliminary data.</text>
</comment>
<dbReference type="EMBL" id="JBHUKQ010000009">
    <property type="protein sequence ID" value="MFD2481020.1"/>
    <property type="molecule type" value="Genomic_DNA"/>
</dbReference>
<dbReference type="SMART" id="SM00490">
    <property type="entry name" value="HELICc"/>
    <property type="match status" value="1"/>
</dbReference>
<proteinExistence type="predicted"/>
<dbReference type="Proteomes" id="UP001597542">
    <property type="component" value="Unassembled WGS sequence"/>
</dbReference>
<organism evidence="3 4">
    <name type="scientific">Amycolatopsis albidoflavus</name>
    <dbReference type="NCBI Taxonomy" id="102226"/>
    <lineage>
        <taxon>Bacteria</taxon>
        <taxon>Bacillati</taxon>
        <taxon>Actinomycetota</taxon>
        <taxon>Actinomycetes</taxon>
        <taxon>Pseudonocardiales</taxon>
        <taxon>Pseudonocardiaceae</taxon>
        <taxon>Amycolatopsis</taxon>
    </lineage>
</organism>
<dbReference type="InterPro" id="IPR027417">
    <property type="entry name" value="P-loop_NTPase"/>
</dbReference>
<dbReference type="GO" id="GO:0004386">
    <property type="term" value="F:helicase activity"/>
    <property type="evidence" value="ECO:0007669"/>
    <property type="project" value="UniProtKB-KW"/>
</dbReference>
<dbReference type="NCBIfam" id="NF047352">
    <property type="entry name" value="P_loop_sacsin"/>
    <property type="match status" value="1"/>
</dbReference>
<evidence type="ECO:0000313" key="3">
    <source>
        <dbReference type="EMBL" id="MFD2481020.1"/>
    </source>
</evidence>
<reference evidence="4" key="1">
    <citation type="journal article" date="2019" name="Int. J. Syst. Evol. Microbiol.">
        <title>The Global Catalogue of Microorganisms (GCM) 10K type strain sequencing project: providing services to taxonomists for standard genome sequencing and annotation.</title>
        <authorList>
            <consortium name="The Broad Institute Genomics Platform"/>
            <consortium name="The Broad Institute Genome Sequencing Center for Infectious Disease"/>
            <person name="Wu L."/>
            <person name="Ma J."/>
        </authorList>
    </citation>
    <scope>NUCLEOTIDE SEQUENCE [LARGE SCALE GENOMIC DNA]</scope>
    <source>
        <strain evidence="4">CGMCC 4.7638</strain>
    </source>
</reference>
<keyword evidence="3" id="KW-0067">ATP-binding</keyword>
<dbReference type="PROSITE" id="PS51194">
    <property type="entry name" value="HELICASE_CTER"/>
    <property type="match status" value="1"/>
</dbReference>
<dbReference type="Pfam" id="PF04851">
    <property type="entry name" value="ResIII"/>
    <property type="match status" value="1"/>
</dbReference>
<dbReference type="PANTHER" id="PTHR47396:SF1">
    <property type="entry name" value="ATP-DEPENDENT HELICASE IRC3-RELATED"/>
    <property type="match status" value="1"/>
</dbReference>